<dbReference type="EMBL" id="CAKMMW010000027">
    <property type="protein sequence ID" value="CAH1226739.1"/>
    <property type="molecule type" value="Genomic_DNA"/>
</dbReference>
<dbReference type="PANTHER" id="PTHR22550">
    <property type="entry name" value="SPORE GERMINATION PROTEIN"/>
    <property type="match status" value="1"/>
</dbReference>
<evidence type="ECO:0000256" key="3">
    <source>
        <dbReference type="SAM" id="Phobius"/>
    </source>
</evidence>
<feature type="transmembrane region" description="Helical" evidence="3">
    <location>
        <begin position="401"/>
        <end position="418"/>
    </location>
</feature>
<dbReference type="RefSeq" id="WP_338113459.1">
    <property type="nucleotide sequence ID" value="NZ_CAKMMW010000027.1"/>
</dbReference>
<feature type="transmembrane region" description="Helical" evidence="3">
    <location>
        <begin position="457"/>
        <end position="484"/>
    </location>
</feature>
<protein>
    <recommendedName>
        <fullName evidence="6">Spore germination protein</fullName>
    </recommendedName>
</protein>
<evidence type="ECO:0000256" key="1">
    <source>
        <dbReference type="ARBA" id="ARBA00005278"/>
    </source>
</evidence>
<evidence type="ECO:0000313" key="5">
    <source>
        <dbReference type="Proteomes" id="UP000838821"/>
    </source>
</evidence>
<dbReference type="PANTHER" id="PTHR22550:SF5">
    <property type="entry name" value="LEUCINE ZIPPER PROTEIN 4"/>
    <property type="match status" value="1"/>
</dbReference>
<evidence type="ECO:0000313" key="4">
    <source>
        <dbReference type="EMBL" id="CAH1226739.1"/>
    </source>
</evidence>
<keyword evidence="2 3" id="KW-0472">Membrane</keyword>
<comment type="similarity">
    <text evidence="1">Belongs to the GerABKA family.</text>
</comment>
<sequence>MNLFKKLTQIRHRNNTPLPNFINEPLSTTNTVNPSLLSDANPAAISDHLMDNLLKVKTIFNRCSDIVILEWHYGPEMKYAAFSVYSDSLIQKKEHNFFKESLQDLVTQEVGPGTMVTPDDIEFFFSRHVASAQSASLIEDLNEAINEVLLGKLIIFVDHWNKALCYNAIGLETRQVTESVTEPVVQGPRESTVENLSKNLGMLRIRLKTPNFKVEMPPVTGQTKTRVAYGYLEGTVDPDMLAEFQRRLTRLQGKEILETSYIEEAIEDSSYSPFPQFRYTERPDVAVASLLEGKIVVLVEGTGSMLICPGLLVELLQSSEDYYQRTIVASLIRLLRIAALFIAVGLPSVYIALSTFHPELIPTVLLLAIINSREGIPFPAVFEAFIMEFFFELLREAGIRLPRPVGSAVSIVGALVIGEGAINAGIASPIMVITVALSGIASFAVPQYNLAIALRILRFPIMIFAATMGIFGILMAFMIIWLHLANLRSLGQPYLSSLAPFIPKHMKDIFIRAPLRILMRSPRNPH</sequence>
<dbReference type="InterPro" id="IPR050768">
    <property type="entry name" value="UPF0353/GerABKA_families"/>
</dbReference>
<reference evidence="4" key="1">
    <citation type="submission" date="2022-01" db="EMBL/GenBank/DDBJ databases">
        <authorList>
            <person name="Criscuolo A."/>
        </authorList>
    </citation>
    <scope>NUCLEOTIDE SEQUENCE</scope>
    <source>
        <strain evidence="4">CIP111891</strain>
    </source>
</reference>
<dbReference type="Pfam" id="PF03323">
    <property type="entry name" value="GerA"/>
    <property type="match status" value="1"/>
</dbReference>
<keyword evidence="5" id="KW-1185">Reference proteome</keyword>
<accession>A0ABM9CY41</accession>
<name>A0ABM9CY41_9BACL</name>
<dbReference type="InterPro" id="IPR004995">
    <property type="entry name" value="Spore_Ger"/>
</dbReference>
<organism evidence="4 5">
    <name type="scientific">Paenibacillus allorhizoplanae</name>
    <dbReference type="NCBI Taxonomy" id="2905648"/>
    <lineage>
        <taxon>Bacteria</taxon>
        <taxon>Bacillati</taxon>
        <taxon>Bacillota</taxon>
        <taxon>Bacilli</taxon>
        <taxon>Bacillales</taxon>
        <taxon>Paenibacillaceae</taxon>
        <taxon>Paenibacillus</taxon>
    </lineage>
</organism>
<evidence type="ECO:0000256" key="2">
    <source>
        <dbReference type="ARBA" id="ARBA00023136"/>
    </source>
</evidence>
<feature type="transmembrane region" description="Helical" evidence="3">
    <location>
        <begin position="424"/>
        <end position="445"/>
    </location>
</feature>
<feature type="transmembrane region" description="Helical" evidence="3">
    <location>
        <begin position="334"/>
        <end position="356"/>
    </location>
</feature>
<proteinExistence type="inferred from homology"/>
<gene>
    <name evidence="4" type="ORF">PAECIP111891_05986</name>
</gene>
<feature type="transmembrane region" description="Helical" evidence="3">
    <location>
        <begin position="376"/>
        <end position="394"/>
    </location>
</feature>
<comment type="caution">
    <text evidence="4">The sequence shown here is derived from an EMBL/GenBank/DDBJ whole genome shotgun (WGS) entry which is preliminary data.</text>
</comment>
<keyword evidence="3" id="KW-1133">Transmembrane helix</keyword>
<evidence type="ECO:0008006" key="6">
    <source>
        <dbReference type="Google" id="ProtNLM"/>
    </source>
</evidence>
<keyword evidence="3" id="KW-0812">Transmembrane</keyword>
<dbReference type="Proteomes" id="UP000838821">
    <property type="component" value="Unassembled WGS sequence"/>
</dbReference>
<dbReference type="PIRSF" id="PIRSF005690">
    <property type="entry name" value="GerBA"/>
    <property type="match status" value="1"/>
</dbReference>